<feature type="transmembrane region" description="Helical" evidence="13">
    <location>
        <begin position="116"/>
        <end position="140"/>
    </location>
</feature>
<keyword evidence="16" id="KW-1185">Reference proteome</keyword>
<name>A0A7S8EDA7_9CHLR</name>
<protein>
    <submittedName>
        <fullName evidence="15">Site-2 protease family protein</fullName>
    </submittedName>
</protein>
<sequence>MEFILTLVLTLLILLISVTVHEFAHNLVAYWWGDPTPREMNKLTLNPMAHVSPQGWAVYLAIFILMGGLLGDIGVILVILLFIFMYTQGGRGMSFMALGQAYISPHRMRNPRWGSFWSTAAGPISNFLLAIAGALLLRLFFNPLSAFYLMADPSRLAAPIGIVAMFLMMLIYYNLLLGFFNLIPLFPLDGWRMMLSILPGQFLMRKQVPVWIQQNMAPLSRFLQEPAFQWQRWAQASQMVFLILILISFLPGIPSPLDFLISEPTIRALNLLLGF</sequence>
<evidence type="ECO:0000256" key="12">
    <source>
        <dbReference type="ARBA" id="ARBA00023136"/>
    </source>
</evidence>
<dbReference type="KEGG" id="pmet:G4Y79_10885"/>
<evidence type="ECO:0000256" key="6">
    <source>
        <dbReference type="ARBA" id="ARBA00022692"/>
    </source>
</evidence>
<organism evidence="15 16">
    <name type="scientific">Phototrophicus methaneseepsis</name>
    <dbReference type="NCBI Taxonomy" id="2710758"/>
    <lineage>
        <taxon>Bacteria</taxon>
        <taxon>Bacillati</taxon>
        <taxon>Chloroflexota</taxon>
        <taxon>Candidatus Thermofontia</taxon>
        <taxon>Phototrophicales</taxon>
        <taxon>Phototrophicaceae</taxon>
        <taxon>Phototrophicus</taxon>
    </lineage>
</organism>
<evidence type="ECO:0000256" key="13">
    <source>
        <dbReference type="SAM" id="Phobius"/>
    </source>
</evidence>
<dbReference type="GO" id="GO:0046872">
    <property type="term" value="F:metal ion binding"/>
    <property type="evidence" value="ECO:0007669"/>
    <property type="project" value="UniProtKB-KW"/>
</dbReference>
<evidence type="ECO:0000256" key="5">
    <source>
        <dbReference type="ARBA" id="ARBA00022670"/>
    </source>
</evidence>
<dbReference type="EMBL" id="CP062983">
    <property type="protein sequence ID" value="QPC84846.1"/>
    <property type="molecule type" value="Genomic_DNA"/>
</dbReference>
<evidence type="ECO:0000256" key="2">
    <source>
        <dbReference type="ARBA" id="ARBA00004651"/>
    </source>
</evidence>
<dbReference type="InterPro" id="IPR052348">
    <property type="entry name" value="Metallopeptidase_M50B"/>
</dbReference>
<dbReference type="Proteomes" id="UP000594468">
    <property type="component" value="Chromosome"/>
</dbReference>
<keyword evidence="12 13" id="KW-0472">Membrane</keyword>
<accession>A0A7S8EDA7</accession>
<dbReference type="Pfam" id="PF02163">
    <property type="entry name" value="Peptidase_M50"/>
    <property type="match status" value="1"/>
</dbReference>
<evidence type="ECO:0000256" key="7">
    <source>
        <dbReference type="ARBA" id="ARBA00022723"/>
    </source>
</evidence>
<dbReference type="GO" id="GO:0006508">
    <property type="term" value="P:proteolysis"/>
    <property type="evidence" value="ECO:0007669"/>
    <property type="project" value="UniProtKB-KW"/>
</dbReference>
<feature type="transmembrane region" description="Helical" evidence="13">
    <location>
        <begin position="56"/>
        <end position="86"/>
    </location>
</feature>
<keyword evidence="9" id="KW-0862">Zinc</keyword>
<proteinExistence type="inferred from homology"/>
<evidence type="ECO:0000256" key="9">
    <source>
        <dbReference type="ARBA" id="ARBA00022833"/>
    </source>
</evidence>
<keyword evidence="4" id="KW-1003">Cell membrane</keyword>
<keyword evidence="7" id="KW-0479">Metal-binding</keyword>
<comment type="subcellular location">
    <subcellularLocation>
        <location evidence="2">Cell membrane</location>
        <topology evidence="2">Multi-pass membrane protein</topology>
    </subcellularLocation>
</comment>
<evidence type="ECO:0000313" key="15">
    <source>
        <dbReference type="EMBL" id="QPC84846.1"/>
    </source>
</evidence>
<dbReference type="PANTHER" id="PTHR35864:SF1">
    <property type="entry name" value="ZINC METALLOPROTEASE YWHC-RELATED"/>
    <property type="match status" value="1"/>
</dbReference>
<comment type="similarity">
    <text evidence="3">Belongs to the peptidase M50B family.</text>
</comment>
<keyword evidence="11" id="KW-0482">Metalloprotease</keyword>
<dbReference type="InterPro" id="IPR008915">
    <property type="entry name" value="Peptidase_M50"/>
</dbReference>
<dbReference type="RefSeq" id="WP_195172909.1">
    <property type="nucleotide sequence ID" value="NZ_CP062983.1"/>
</dbReference>
<keyword evidence="5 15" id="KW-0645">Protease</keyword>
<dbReference type="PANTHER" id="PTHR35864">
    <property type="entry name" value="ZINC METALLOPROTEASE MJ0611-RELATED"/>
    <property type="match status" value="1"/>
</dbReference>
<keyword evidence="6 13" id="KW-0812">Transmembrane</keyword>
<dbReference type="GO" id="GO:0008237">
    <property type="term" value="F:metallopeptidase activity"/>
    <property type="evidence" value="ECO:0007669"/>
    <property type="project" value="UniProtKB-KW"/>
</dbReference>
<evidence type="ECO:0000256" key="1">
    <source>
        <dbReference type="ARBA" id="ARBA00001947"/>
    </source>
</evidence>
<evidence type="ECO:0000256" key="4">
    <source>
        <dbReference type="ARBA" id="ARBA00022475"/>
    </source>
</evidence>
<evidence type="ECO:0000259" key="14">
    <source>
        <dbReference type="Pfam" id="PF02163"/>
    </source>
</evidence>
<evidence type="ECO:0000256" key="8">
    <source>
        <dbReference type="ARBA" id="ARBA00022801"/>
    </source>
</evidence>
<feature type="transmembrane region" description="Helical" evidence="13">
    <location>
        <begin position="239"/>
        <end position="257"/>
    </location>
</feature>
<dbReference type="CDD" id="cd06158">
    <property type="entry name" value="S2P-M50_like_1"/>
    <property type="match status" value="1"/>
</dbReference>
<evidence type="ECO:0000313" key="16">
    <source>
        <dbReference type="Proteomes" id="UP000594468"/>
    </source>
</evidence>
<dbReference type="InterPro" id="IPR044537">
    <property type="entry name" value="Rip2-like"/>
</dbReference>
<comment type="cofactor">
    <cofactor evidence="1">
        <name>Zn(2+)</name>
        <dbReference type="ChEBI" id="CHEBI:29105"/>
    </cofactor>
</comment>
<keyword evidence="10 13" id="KW-1133">Transmembrane helix</keyword>
<dbReference type="AlphaFoldDB" id="A0A7S8EDA7"/>
<evidence type="ECO:0000256" key="3">
    <source>
        <dbReference type="ARBA" id="ARBA00007931"/>
    </source>
</evidence>
<keyword evidence="8" id="KW-0378">Hydrolase</keyword>
<reference evidence="15 16" key="1">
    <citation type="submission" date="2020-02" db="EMBL/GenBank/DDBJ databases">
        <authorList>
            <person name="Zheng R.K."/>
            <person name="Sun C.M."/>
        </authorList>
    </citation>
    <scope>NUCLEOTIDE SEQUENCE [LARGE SCALE GENOMIC DNA]</scope>
    <source>
        <strain evidence="16">rifampicinis</strain>
    </source>
</reference>
<feature type="transmembrane region" description="Helical" evidence="13">
    <location>
        <begin position="160"/>
        <end position="186"/>
    </location>
</feature>
<gene>
    <name evidence="15" type="ORF">G4Y79_10885</name>
</gene>
<feature type="domain" description="Peptidase M50" evidence="14">
    <location>
        <begin position="10"/>
        <end position="213"/>
    </location>
</feature>
<dbReference type="GO" id="GO:0005886">
    <property type="term" value="C:plasma membrane"/>
    <property type="evidence" value="ECO:0007669"/>
    <property type="project" value="UniProtKB-SubCell"/>
</dbReference>
<evidence type="ECO:0000256" key="10">
    <source>
        <dbReference type="ARBA" id="ARBA00022989"/>
    </source>
</evidence>
<evidence type="ECO:0000256" key="11">
    <source>
        <dbReference type="ARBA" id="ARBA00023049"/>
    </source>
</evidence>